<name>A0A6A5K0D3_9PLEO</name>
<organism evidence="1 2">
    <name type="scientific">Decorospora gaudefroyi</name>
    <dbReference type="NCBI Taxonomy" id="184978"/>
    <lineage>
        <taxon>Eukaryota</taxon>
        <taxon>Fungi</taxon>
        <taxon>Dikarya</taxon>
        <taxon>Ascomycota</taxon>
        <taxon>Pezizomycotina</taxon>
        <taxon>Dothideomycetes</taxon>
        <taxon>Pleosporomycetidae</taxon>
        <taxon>Pleosporales</taxon>
        <taxon>Pleosporineae</taxon>
        <taxon>Pleosporaceae</taxon>
        <taxon>Decorospora</taxon>
    </lineage>
</organism>
<dbReference type="AlphaFoldDB" id="A0A6A5K0D3"/>
<dbReference type="OrthoDB" id="5368615at2759"/>
<accession>A0A6A5K0D3</accession>
<protein>
    <submittedName>
        <fullName evidence="1">Uncharacterized protein</fullName>
    </submittedName>
</protein>
<evidence type="ECO:0000313" key="1">
    <source>
        <dbReference type="EMBL" id="KAF1831035.1"/>
    </source>
</evidence>
<dbReference type="EMBL" id="ML975376">
    <property type="protein sequence ID" value="KAF1831035.1"/>
    <property type="molecule type" value="Genomic_DNA"/>
</dbReference>
<dbReference type="Proteomes" id="UP000800040">
    <property type="component" value="Unassembled WGS sequence"/>
</dbReference>
<keyword evidence="2" id="KW-1185">Reference proteome</keyword>
<reference evidence="1" key="1">
    <citation type="submission" date="2020-01" db="EMBL/GenBank/DDBJ databases">
        <authorList>
            <consortium name="DOE Joint Genome Institute"/>
            <person name="Haridas S."/>
            <person name="Albert R."/>
            <person name="Binder M."/>
            <person name="Bloem J."/>
            <person name="Labutti K."/>
            <person name="Salamov A."/>
            <person name="Andreopoulos B."/>
            <person name="Baker S.E."/>
            <person name="Barry K."/>
            <person name="Bills G."/>
            <person name="Bluhm B.H."/>
            <person name="Cannon C."/>
            <person name="Castanera R."/>
            <person name="Culley D.E."/>
            <person name="Daum C."/>
            <person name="Ezra D."/>
            <person name="Gonzalez J.B."/>
            <person name="Henrissat B."/>
            <person name="Kuo A."/>
            <person name="Liang C."/>
            <person name="Lipzen A."/>
            <person name="Lutzoni F."/>
            <person name="Magnuson J."/>
            <person name="Mondo S."/>
            <person name="Nolan M."/>
            <person name="Ohm R."/>
            <person name="Pangilinan J."/>
            <person name="Park H.-J."/>
            <person name="Ramirez L."/>
            <person name="Alfaro M."/>
            <person name="Sun H."/>
            <person name="Tritt A."/>
            <person name="Yoshinaga Y."/>
            <person name="Zwiers L.-H."/>
            <person name="Turgeon B.G."/>
            <person name="Goodwin S.B."/>
            <person name="Spatafora J.W."/>
            <person name="Crous P.W."/>
            <person name="Grigoriev I.V."/>
        </authorList>
    </citation>
    <scope>NUCLEOTIDE SEQUENCE</scope>
    <source>
        <strain evidence="1">P77</strain>
    </source>
</reference>
<proteinExistence type="predicted"/>
<evidence type="ECO:0000313" key="2">
    <source>
        <dbReference type="Proteomes" id="UP000800040"/>
    </source>
</evidence>
<gene>
    <name evidence="1" type="ORF">BDW02DRAFT_582414</name>
</gene>
<sequence length="231" mass="25831">MGLLSDAIGEGSTKTVAINKSDWTVFYSPDHPKPIEVRGPSACSVFAIVSPYAAVVAHIGPNIMGSTSPTSFIELAEDLTNKTVRTCVDNPQLFPLESKTYVVCATLNNDVSTASEQLRVIYRGARSLPHASVQWHYERSTEALINNETHLETLFIDGRSGLPRFYLEDRDITDVPESVPTWRVAVENGKMRYQLTISHVVIESQDNPPLKQWILNGQKWIMWDGQKWASQ</sequence>